<dbReference type="AlphaFoldDB" id="A0A1F7UN73"/>
<feature type="binding site" evidence="10">
    <location>
        <position position="121"/>
    </location>
    <ligand>
        <name>NAD(+)</name>
        <dbReference type="ChEBI" id="CHEBI:57540"/>
    </ligand>
</feature>
<dbReference type="Pfam" id="PF03720">
    <property type="entry name" value="UDPG_MGDP_dh_C"/>
    <property type="match status" value="1"/>
</dbReference>
<feature type="binding site" evidence="9">
    <location>
        <begin position="247"/>
        <end position="251"/>
    </location>
    <ligand>
        <name>substrate</name>
    </ligand>
</feature>
<proteinExistence type="inferred from homology"/>
<comment type="catalytic activity">
    <reaction evidence="6 7">
        <text>UDP-alpha-D-glucose + 2 NAD(+) + H2O = UDP-alpha-D-glucuronate + 2 NADH + 3 H(+)</text>
        <dbReference type="Rhea" id="RHEA:23596"/>
        <dbReference type="ChEBI" id="CHEBI:15377"/>
        <dbReference type="ChEBI" id="CHEBI:15378"/>
        <dbReference type="ChEBI" id="CHEBI:57540"/>
        <dbReference type="ChEBI" id="CHEBI:57945"/>
        <dbReference type="ChEBI" id="CHEBI:58052"/>
        <dbReference type="ChEBI" id="CHEBI:58885"/>
        <dbReference type="EC" id="1.1.1.22"/>
    </reaction>
</comment>
<feature type="binding site" evidence="10">
    <location>
        <position position="153"/>
    </location>
    <ligand>
        <name>NAD(+)</name>
        <dbReference type="ChEBI" id="CHEBI:57540"/>
    </ligand>
</feature>
<dbReference type="Proteomes" id="UP000176603">
    <property type="component" value="Unassembled WGS sequence"/>
</dbReference>
<dbReference type="PANTHER" id="PTHR43750:SF3">
    <property type="entry name" value="UDP-GLUCOSE 6-DEHYDROGENASE TUAD"/>
    <property type="match status" value="1"/>
</dbReference>
<dbReference type="InterPro" id="IPR014026">
    <property type="entry name" value="UDP-Glc/GDP-Man_DH_dimer"/>
</dbReference>
<dbReference type="InterPro" id="IPR036220">
    <property type="entry name" value="UDP-Glc/GDP-Man_DH_C_sf"/>
</dbReference>
<feature type="binding site" evidence="9">
    <location>
        <begin position="150"/>
        <end position="153"/>
    </location>
    <ligand>
        <name>substrate</name>
    </ligand>
</feature>
<dbReference type="EC" id="1.1.1.22" evidence="3 7"/>
<keyword evidence="4 7" id="KW-0560">Oxidoreductase</keyword>
<evidence type="ECO:0000256" key="1">
    <source>
        <dbReference type="ARBA" id="ARBA00004701"/>
    </source>
</evidence>
<dbReference type="InterPro" id="IPR036291">
    <property type="entry name" value="NAD(P)-bd_dom_sf"/>
</dbReference>
<name>A0A1F7UN73_9BACT</name>
<dbReference type="Gene3D" id="1.20.5.100">
    <property type="entry name" value="Cytochrome c1, transmembrane anchor, C-terminal"/>
    <property type="match status" value="1"/>
</dbReference>
<evidence type="ECO:0000256" key="8">
    <source>
        <dbReference type="PIRSR" id="PIRSR500134-1"/>
    </source>
</evidence>
<dbReference type="PROSITE" id="PS51257">
    <property type="entry name" value="PROKAR_LIPOPROTEIN"/>
    <property type="match status" value="1"/>
</dbReference>
<dbReference type="PANTHER" id="PTHR43750">
    <property type="entry name" value="UDP-GLUCOSE 6-DEHYDROGENASE TUAD"/>
    <property type="match status" value="1"/>
</dbReference>
<reference evidence="12 13" key="1">
    <citation type="journal article" date="2016" name="Nat. Commun.">
        <title>Thousands of microbial genomes shed light on interconnected biogeochemical processes in an aquifer system.</title>
        <authorList>
            <person name="Anantharaman K."/>
            <person name="Brown C.T."/>
            <person name="Hug L.A."/>
            <person name="Sharon I."/>
            <person name="Castelle C.J."/>
            <person name="Probst A.J."/>
            <person name="Thomas B.C."/>
            <person name="Singh A."/>
            <person name="Wilkins M.J."/>
            <person name="Karaoz U."/>
            <person name="Brodie E.L."/>
            <person name="Williams K.H."/>
            <person name="Hubbard S.S."/>
            <person name="Banfield J.F."/>
        </authorList>
    </citation>
    <scope>NUCLEOTIDE SEQUENCE [LARGE SCALE GENOMIC DNA]</scope>
</reference>
<evidence type="ECO:0000259" key="11">
    <source>
        <dbReference type="SMART" id="SM00984"/>
    </source>
</evidence>
<dbReference type="InterPro" id="IPR017476">
    <property type="entry name" value="UDP-Glc/GDP-Man"/>
</dbReference>
<dbReference type="Pfam" id="PF03721">
    <property type="entry name" value="UDPG_MGDP_dh_N"/>
    <property type="match status" value="1"/>
</dbReference>
<dbReference type="InterPro" id="IPR014027">
    <property type="entry name" value="UDP-Glc/GDP-Man_DH_C"/>
</dbReference>
<evidence type="ECO:0000313" key="13">
    <source>
        <dbReference type="Proteomes" id="UP000176603"/>
    </source>
</evidence>
<accession>A0A1F7UN73</accession>
<feature type="binding site" evidence="9">
    <location>
        <position position="202"/>
    </location>
    <ligand>
        <name>substrate</name>
    </ligand>
</feature>
<feature type="binding site" evidence="10">
    <location>
        <position position="35"/>
    </location>
    <ligand>
        <name>NAD(+)</name>
        <dbReference type="ChEBI" id="CHEBI:57540"/>
    </ligand>
</feature>
<evidence type="ECO:0000256" key="2">
    <source>
        <dbReference type="ARBA" id="ARBA00006601"/>
    </source>
</evidence>
<dbReference type="PIRSF" id="PIRSF000124">
    <property type="entry name" value="UDPglc_GDPman_dh"/>
    <property type="match status" value="1"/>
</dbReference>
<feature type="binding site" evidence="9">
    <location>
        <position position="255"/>
    </location>
    <ligand>
        <name>substrate</name>
    </ligand>
</feature>
<dbReference type="GO" id="GO:0006065">
    <property type="term" value="P:UDP-glucuronate biosynthetic process"/>
    <property type="evidence" value="ECO:0007669"/>
    <property type="project" value="UniProtKB-UniPathway"/>
</dbReference>
<comment type="pathway">
    <text evidence="1">Nucleotide-sugar biosynthesis; UDP-alpha-D-glucuronate biosynthesis; UDP-alpha-D-glucuronate from UDP-alpha-D-glucose: step 1/1.</text>
</comment>
<evidence type="ECO:0000256" key="4">
    <source>
        <dbReference type="ARBA" id="ARBA00023002"/>
    </source>
</evidence>
<dbReference type="InterPro" id="IPR028357">
    <property type="entry name" value="UDPglc_DH_bac"/>
</dbReference>
<dbReference type="SMART" id="SM00984">
    <property type="entry name" value="UDPG_MGDP_dh_C"/>
    <property type="match status" value="1"/>
</dbReference>
<evidence type="ECO:0000256" key="9">
    <source>
        <dbReference type="PIRSR" id="PIRSR500134-2"/>
    </source>
</evidence>
<dbReference type="NCBIfam" id="TIGR03026">
    <property type="entry name" value="NDP-sugDHase"/>
    <property type="match status" value="1"/>
</dbReference>
<dbReference type="GO" id="GO:0000271">
    <property type="term" value="P:polysaccharide biosynthetic process"/>
    <property type="evidence" value="ECO:0007669"/>
    <property type="project" value="InterPro"/>
</dbReference>
<evidence type="ECO:0000256" key="5">
    <source>
        <dbReference type="ARBA" id="ARBA00023027"/>
    </source>
</evidence>
<dbReference type="InterPro" id="IPR001732">
    <property type="entry name" value="UDP-Glc/GDP-Man_DH_N"/>
</dbReference>
<dbReference type="InterPro" id="IPR008927">
    <property type="entry name" value="6-PGluconate_DH-like_C_sf"/>
</dbReference>
<keyword evidence="5 7" id="KW-0520">NAD</keyword>
<evidence type="ECO:0000256" key="10">
    <source>
        <dbReference type="PIRSR" id="PIRSR500134-3"/>
    </source>
</evidence>
<dbReference type="Gene3D" id="3.40.50.720">
    <property type="entry name" value="NAD(P)-binding Rossmann-like Domain"/>
    <property type="match status" value="2"/>
</dbReference>
<evidence type="ECO:0000313" key="12">
    <source>
        <dbReference type="EMBL" id="OGL79740.1"/>
    </source>
</evidence>
<gene>
    <name evidence="12" type="ORF">A3E39_01785</name>
</gene>
<feature type="binding site" evidence="10">
    <location>
        <position position="325"/>
    </location>
    <ligand>
        <name>NAD(+)</name>
        <dbReference type="ChEBI" id="CHEBI:57540"/>
    </ligand>
</feature>
<protein>
    <recommendedName>
        <fullName evidence="3 7">UDP-glucose 6-dehydrogenase</fullName>
        <ecNumber evidence="3 7">1.1.1.22</ecNumber>
    </recommendedName>
</protein>
<comment type="caution">
    <text evidence="12">The sequence shown here is derived from an EMBL/GenBank/DDBJ whole genome shotgun (WGS) entry which is preliminary data.</text>
</comment>
<dbReference type="PIRSF" id="PIRSF500134">
    <property type="entry name" value="UDPglc_DH_bac"/>
    <property type="match status" value="1"/>
</dbReference>
<dbReference type="GO" id="GO:0051287">
    <property type="term" value="F:NAD binding"/>
    <property type="evidence" value="ECO:0007669"/>
    <property type="project" value="InterPro"/>
</dbReference>
<feature type="binding site" evidence="10">
    <location>
        <position position="30"/>
    </location>
    <ligand>
        <name>NAD(+)</name>
        <dbReference type="ChEBI" id="CHEBI:57540"/>
    </ligand>
</feature>
<feature type="binding site" evidence="10">
    <location>
        <position position="86"/>
    </location>
    <ligand>
        <name>NAD(+)</name>
        <dbReference type="ChEBI" id="CHEBI:57540"/>
    </ligand>
</feature>
<evidence type="ECO:0000256" key="3">
    <source>
        <dbReference type="ARBA" id="ARBA00012954"/>
    </source>
</evidence>
<dbReference type="SUPFAM" id="SSF51735">
    <property type="entry name" value="NAD(P)-binding Rossmann-fold domains"/>
    <property type="match status" value="1"/>
</dbReference>
<comment type="similarity">
    <text evidence="2 7">Belongs to the UDP-glucose/GDP-mannose dehydrogenase family.</text>
</comment>
<feature type="domain" description="UDP-glucose/GDP-mannose dehydrogenase C-terminal" evidence="11">
    <location>
        <begin position="311"/>
        <end position="413"/>
    </location>
</feature>
<feature type="binding site" evidence="10">
    <location>
        <position position="261"/>
    </location>
    <ligand>
        <name>NAD(+)</name>
        <dbReference type="ChEBI" id="CHEBI:57540"/>
    </ligand>
</feature>
<dbReference type="EMBL" id="MGEH01000002">
    <property type="protein sequence ID" value="OGL79740.1"/>
    <property type="molecule type" value="Genomic_DNA"/>
</dbReference>
<feature type="binding site" evidence="9">
    <location>
        <position position="318"/>
    </location>
    <ligand>
        <name>substrate</name>
    </ligand>
</feature>
<organism evidence="12 13">
    <name type="scientific">Candidatus Uhrbacteria bacterium RIFCSPHIGHO2_12_FULL_60_25</name>
    <dbReference type="NCBI Taxonomy" id="1802399"/>
    <lineage>
        <taxon>Bacteria</taxon>
        <taxon>Candidatus Uhriibacteriota</taxon>
    </lineage>
</organism>
<dbReference type="STRING" id="1802399.A3E39_01785"/>
<evidence type="ECO:0000256" key="7">
    <source>
        <dbReference type="PIRNR" id="PIRNR000124"/>
    </source>
</evidence>
<dbReference type="Pfam" id="PF00984">
    <property type="entry name" value="UDPG_MGDP_dh"/>
    <property type="match status" value="1"/>
</dbReference>
<dbReference type="SUPFAM" id="SSF48179">
    <property type="entry name" value="6-phosphogluconate dehydrogenase C-terminal domain-like"/>
    <property type="match status" value="1"/>
</dbReference>
<dbReference type="GO" id="GO:0003979">
    <property type="term" value="F:UDP-glucose 6-dehydrogenase activity"/>
    <property type="evidence" value="ECO:0007669"/>
    <property type="project" value="UniProtKB-EC"/>
</dbReference>
<evidence type="ECO:0000256" key="6">
    <source>
        <dbReference type="ARBA" id="ARBA00047473"/>
    </source>
</evidence>
<feature type="active site" description="Nucleophile" evidence="8">
    <location>
        <position position="258"/>
    </location>
</feature>
<dbReference type="UniPathway" id="UPA00038">
    <property type="reaction ID" value="UER00491"/>
</dbReference>
<dbReference type="SUPFAM" id="SSF52413">
    <property type="entry name" value="UDP-glucose/GDP-mannose dehydrogenase C-terminal domain"/>
    <property type="match status" value="1"/>
</dbReference>
<sequence length="432" mass="46525">MRVAVIGTGYVGLVSGACLADLGHTVVCVDVVPEKIEKLKNGIMPIFEPGLEELVERNVKAGRLAFSTSYNEAIPGAEVISMAIGTPSAADGSADMTAFFAAADMVARSLSGYAVIANKSTVPVGTAERVAELVRAVYRGEFDVISNPEFLREGHAVYDFLHPARVVIGSDSKRATDVMIHLYGYLDCPKITMDRRSAELTKYAANAFLATKISFINEIAHLADAVGADVEDVAKGIGSDPRIGKEFLRPGLGWGGSCFPKDVRAMLHLGDRHGHPLPVTRSAYDMNRLTRTRVIDRLERELTSLKGKLVALLGLAFKGNTDDTRESAAIDLLNALLERGATVRAYDPVARLAPSDLNGHELHHASDPYAAAIGAHAVIVATDWEEFRALDLARLSSVMADKVLFDARNLMNPDSVRSSGFRYFGVGRGRSS</sequence>